<dbReference type="EMBL" id="MU858090">
    <property type="protein sequence ID" value="KAK4214643.1"/>
    <property type="molecule type" value="Genomic_DNA"/>
</dbReference>
<keyword evidence="7" id="KW-0808">Transferase</keyword>
<sequence length="293" mass="32942">MNATGFPAAPSTGTKRPFPADDEPDHQPTQLGRHCFVTIGATAGFRQLLEEIIDDAFLRCLASFGYDTLDVQCGPDHGWFESQAAQLTETYGVRIQHFAYTDDMQTHMLESRGKAGYRLPGCIVSHAGSGTILEALRYQAPLVVVPNPTLMDNHQAELAQECENQKWAIYGRLGQLADSVRRSHRRLLLGPLSSDPESLAPSAPEEGPPPYSAPPFPVPESERVTFFDWMVLTCYPDEQAKQRYVYELKKLEITHYVKTRQEEEAALKQQAQAERPVEMLVQDRRARLELQID</sequence>
<proteinExistence type="inferred from homology"/>
<evidence type="ECO:0000256" key="7">
    <source>
        <dbReference type="RuleBase" id="RU362128"/>
    </source>
</evidence>
<evidence type="ECO:0000256" key="4">
    <source>
        <dbReference type="ARBA" id="ARBA00024804"/>
    </source>
</evidence>
<comment type="subcellular location">
    <subcellularLocation>
        <location evidence="7">Endoplasmic reticulum</location>
    </subcellularLocation>
</comment>
<dbReference type="PANTHER" id="PTHR47043:SF1">
    <property type="entry name" value="UDP-N-ACETYLGLUCOSAMINE TRANSFERASE SUBUNIT ALG13"/>
    <property type="match status" value="1"/>
</dbReference>
<name>A0AAN7B8E9_9PEZI</name>
<dbReference type="PANTHER" id="PTHR47043">
    <property type="entry name" value="UDP-N-ACETYLGLUCOSAMINE TRANSFERASE SUBUNIT ALG13"/>
    <property type="match status" value="1"/>
</dbReference>
<feature type="compositionally biased region" description="Pro residues" evidence="8">
    <location>
        <begin position="206"/>
        <end position="217"/>
    </location>
</feature>
<keyword evidence="11" id="KW-1185">Reference proteome</keyword>
<dbReference type="GO" id="GO:0043541">
    <property type="term" value="C:UDP-N-acetylglucosamine transferase complex"/>
    <property type="evidence" value="ECO:0007669"/>
    <property type="project" value="TreeGrafter"/>
</dbReference>
<dbReference type="GO" id="GO:0004577">
    <property type="term" value="F:N-acetylglucosaminyldiphosphodolichol N-acetylglucosaminyltransferase activity"/>
    <property type="evidence" value="ECO:0007669"/>
    <property type="project" value="UniProtKB-EC"/>
</dbReference>
<evidence type="ECO:0000256" key="6">
    <source>
        <dbReference type="ARBA" id="ARBA00048184"/>
    </source>
</evidence>
<evidence type="ECO:0000256" key="3">
    <source>
        <dbReference type="ARBA" id="ARBA00017468"/>
    </source>
</evidence>
<feature type="domain" description="Glycosyl transferase family 28 C-terminal" evidence="9">
    <location>
        <begin position="35"/>
        <end position="173"/>
    </location>
</feature>
<reference evidence="10" key="1">
    <citation type="journal article" date="2023" name="Mol. Phylogenet. Evol.">
        <title>Genome-scale phylogeny and comparative genomics of the fungal order Sordariales.</title>
        <authorList>
            <person name="Hensen N."/>
            <person name="Bonometti L."/>
            <person name="Westerberg I."/>
            <person name="Brannstrom I.O."/>
            <person name="Guillou S."/>
            <person name="Cros-Aarteil S."/>
            <person name="Calhoun S."/>
            <person name="Haridas S."/>
            <person name="Kuo A."/>
            <person name="Mondo S."/>
            <person name="Pangilinan J."/>
            <person name="Riley R."/>
            <person name="LaButti K."/>
            <person name="Andreopoulos B."/>
            <person name="Lipzen A."/>
            <person name="Chen C."/>
            <person name="Yan M."/>
            <person name="Daum C."/>
            <person name="Ng V."/>
            <person name="Clum A."/>
            <person name="Steindorff A."/>
            <person name="Ohm R.A."/>
            <person name="Martin F."/>
            <person name="Silar P."/>
            <person name="Natvig D.O."/>
            <person name="Lalanne C."/>
            <person name="Gautier V."/>
            <person name="Ament-Velasquez S.L."/>
            <person name="Kruys A."/>
            <person name="Hutchinson M.I."/>
            <person name="Powell A.J."/>
            <person name="Barry K."/>
            <person name="Miller A.N."/>
            <person name="Grigoriev I.V."/>
            <person name="Debuchy R."/>
            <person name="Gladieux P."/>
            <person name="Hiltunen Thoren M."/>
            <person name="Johannesson H."/>
        </authorList>
    </citation>
    <scope>NUCLEOTIDE SEQUENCE</scope>
    <source>
        <strain evidence="10">PSN293</strain>
    </source>
</reference>
<feature type="compositionally biased region" description="Low complexity" evidence="8">
    <location>
        <begin position="191"/>
        <end position="205"/>
    </location>
</feature>
<feature type="region of interest" description="Disordered" evidence="8">
    <location>
        <begin position="1"/>
        <end position="29"/>
    </location>
</feature>
<evidence type="ECO:0000256" key="2">
    <source>
        <dbReference type="ARBA" id="ARBA00012614"/>
    </source>
</evidence>
<keyword evidence="7" id="KW-0256">Endoplasmic reticulum</keyword>
<keyword evidence="7" id="KW-0328">Glycosyltransferase</keyword>
<gene>
    <name evidence="7" type="primary">ALG13</name>
    <name evidence="10" type="ORF">QBC37DRAFT_283250</name>
</gene>
<evidence type="ECO:0000256" key="8">
    <source>
        <dbReference type="SAM" id="MobiDB-lite"/>
    </source>
</evidence>
<feature type="region of interest" description="Disordered" evidence="8">
    <location>
        <begin position="191"/>
        <end position="217"/>
    </location>
</feature>
<dbReference type="InterPro" id="IPR007235">
    <property type="entry name" value="Glyco_trans_28_C"/>
</dbReference>
<comment type="caution">
    <text evidence="10">The sequence shown here is derived from an EMBL/GenBank/DDBJ whole genome shotgun (WGS) entry which is preliminary data.</text>
</comment>
<dbReference type="SUPFAM" id="SSF53756">
    <property type="entry name" value="UDP-Glycosyltransferase/glycogen phosphorylase"/>
    <property type="match status" value="1"/>
</dbReference>
<evidence type="ECO:0000313" key="11">
    <source>
        <dbReference type="Proteomes" id="UP001301769"/>
    </source>
</evidence>
<comment type="subunit">
    <text evidence="1 7">Heterodimer with ALG14 to form a functional enzyme.</text>
</comment>
<dbReference type="Gene3D" id="3.40.50.2000">
    <property type="entry name" value="Glycogen Phosphorylase B"/>
    <property type="match status" value="1"/>
</dbReference>
<dbReference type="AlphaFoldDB" id="A0AAN7B8E9"/>
<dbReference type="InterPro" id="IPR052474">
    <property type="entry name" value="UDP-GlcNAc_transferase"/>
</dbReference>
<protein>
    <recommendedName>
        <fullName evidence="3 7">UDP-N-acetylglucosamine transferase subunit ALG13</fullName>
        <ecNumber evidence="2 7">2.4.1.141</ecNumber>
    </recommendedName>
    <alternativeName>
        <fullName evidence="5 7">Asparagine-linked glycosylation protein 13</fullName>
    </alternativeName>
</protein>
<dbReference type="Proteomes" id="UP001301769">
    <property type="component" value="Unassembled WGS sequence"/>
</dbReference>
<comment type="catalytic activity">
    <reaction evidence="6">
        <text>an N-acetyl-alpha-D-glucosaminyl-diphospho-di-trans,poly-cis-dolichol + UDP-N-acetyl-alpha-D-glucosamine = an N,N'-diacetylchitobiosyl-diphospho-di-trans,poly-cis-dolichol + UDP + H(+)</text>
        <dbReference type="Rhea" id="RHEA:23380"/>
        <dbReference type="Rhea" id="RHEA-COMP:19507"/>
        <dbReference type="Rhea" id="RHEA-COMP:19510"/>
        <dbReference type="ChEBI" id="CHEBI:15378"/>
        <dbReference type="ChEBI" id="CHEBI:57269"/>
        <dbReference type="ChEBI" id="CHEBI:57705"/>
        <dbReference type="ChEBI" id="CHEBI:58223"/>
        <dbReference type="ChEBI" id="CHEBI:58427"/>
        <dbReference type="EC" id="2.4.1.141"/>
    </reaction>
</comment>
<accession>A0AAN7B8E9</accession>
<dbReference type="Pfam" id="PF04101">
    <property type="entry name" value="Glyco_tran_28_C"/>
    <property type="match status" value="1"/>
</dbReference>
<comment type="similarity">
    <text evidence="7">Belongs to the glycosyltransferase 28 family.</text>
</comment>
<evidence type="ECO:0000313" key="10">
    <source>
        <dbReference type="EMBL" id="KAK4214643.1"/>
    </source>
</evidence>
<evidence type="ECO:0000259" key="9">
    <source>
        <dbReference type="Pfam" id="PF04101"/>
    </source>
</evidence>
<reference evidence="10" key="2">
    <citation type="submission" date="2023-05" db="EMBL/GenBank/DDBJ databases">
        <authorList>
            <consortium name="Lawrence Berkeley National Laboratory"/>
            <person name="Steindorff A."/>
            <person name="Hensen N."/>
            <person name="Bonometti L."/>
            <person name="Westerberg I."/>
            <person name="Brannstrom I.O."/>
            <person name="Guillou S."/>
            <person name="Cros-Aarteil S."/>
            <person name="Calhoun S."/>
            <person name="Haridas S."/>
            <person name="Kuo A."/>
            <person name="Mondo S."/>
            <person name="Pangilinan J."/>
            <person name="Riley R."/>
            <person name="Labutti K."/>
            <person name="Andreopoulos B."/>
            <person name="Lipzen A."/>
            <person name="Chen C."/>
            <person name="Yanf M."/>
            <person name="Daum C."/>
            <person name="Ng V."/>
            <person name="Clum A."/>
            <person name="Ohm R."/>
            <person name="Martin F."/>
            <person name="Silar P."/>
            <person name="Natvig D."/>
            <person name="Lalanne C."/>
            <person name="Gautier V."/>
            <person name="Ament-Velasquez S.L."/>
            <person name="Kruys A."/>
            <person name="Hutchinson M.I."/>
            <person name="Powell A.J."/>
            <person name="Barry K."/>
            <person name="Miller A.N."/>
            <person name="Grigoriev I.V."/>
            <person name="Debuchy R."/>
            <person name="Gladieux P."/>
            <person name="Thoren M.H."/>
            <person name="Johannesson H."/>
        </authorList>
    </citation>
    <scope>NUCLEOTIDE SEQUENCE</scope>
    <source>
        <strain evidence="10">PSN293</strain>
    </source>
</reference>
<dbReference type="GO" id="GO:0006488">
    <property type="term" value="P:dolichol-linked oligosaccharide biosynthetic process"/>
    <property type="evidence" value="ECO:0007669"/>
    <property type="project" value="TreeGrafter"/>
</dbReference>
<dbReference type="EC" id="2.4.1.141" evidence="2 7"/>
<evidence type="ECO:0000256" key="5">
    <source>
        <dbReference type="ARBA" id="ARBA00032061"/>
    </source>
</evidence>
<comment type="function">
    <text evidence="4 7">Involved in protein N-glycosylation. Essential for the second step of the dolichol-linked oligosaccharide pathway.</text>
</comment>
<organism evidence="10 11">
    <name type="scientific">Rhypophila decipiens</name>
    <dbReference type="NCBI Taxonomy" id="261697"/>
    <lineage>
        <taxon>Eukaryota</taxon>
        <taxon>Fungi</taxon>
        <taxon>Dikarya</taxon>
        <taxon>Ascomycota</taxon>
        <taxon>Pezizomycotina</taxon>
        <taxon>Sordariomycetes</taxon>
        <taxon>Sordariomycetidae</taxon>
        <taxon>Sordariales</taxon>
        <taxon>Naviculisporaceae</taxon>
        <taxon>Rhypophila</taxon>
    </lineage>
</organism>
<evidence type="ECO:0000256" key="1">
    <source>
        <dbReference type="ARBA" id="ARBA00011198"/>
    </source>
</evidence>